<evidence type="ECO:0000313" key="3">
    <source>
        <dbReference type="EMBL" id="ESS72031.1"/>
    </source>
</evidence>
<dbReference type="AlphaFoldDB" id="V5DXJ4"/>
<dbReference type="Proteomes" id="UP000017842">
    <property type="component" value="Unassembled WGS sequence"/>
</dbReference>
<dbReference type="InterPro" id="IPR022606">
    <property type="entry name" value="DUF2914"/>
</dbReference>
<evidence type="ECO:0000259" key="2">
    <source>
        <dbReference type="Pfam" id="PF11141"/>
    </source>
</evidence>
<protein>
    <recommendedName>
        <fullName evidence="2">DUF2914 domain-containing protein</fullName>
    </recommendedName>
</protein>
<reference evidence="3 4" key="1">
    <citation type="journal article" date="2013" name="Genome Announc.">
        <title>Draft Genome Sequence of the Methanotrophic Gammaproteobacterium Methyloglobulus morosus DSM 22980 Strain KoM1.</title>
        <authorList>
            <person name="Poehlein A."/>
            <person name="Deutzmann J.S."/>
            <person name="Daniel R."/>
            <person name="Simeonova D.D."/>
        </authorList>
    </citation>
    <scope>NUCLEOTIDE SEQUENCE [LARGE SCALE GENOMIC DNA]</scope>
    <source>
        <strain evidence="3 4">KoM1</strain>
    </source>
</reference>
<dbReference type="Pfam" id="PF11141">
    <property type="entry name" value="DUF2914"/>
    <property type="match status" value="1"/>
</dbReference>
<proteinExistence type="predicted"/>
<keyword evidence="4" id="KW-1185">Reference proteome</keyword>
<dbReference type="STRING" id="1116472.MGMO_77c00440"/>
<organism evidence="3 4">
    <name type="scientific">Methyloglobulus morosus KoM1</name>
    <dbReference type="NCBI Taxonomy" id="1116472"/>
    <lineage>
        <taxon>Bacteria</taxon>
        <taxon>Pseudomonadati</taxon>
        <taxon>Pseudomonadota</taxon>
        <taxon>Gammaproteobacteria</taxon>
        <taxon>Methylococcales</taxon>
        <taxon>Methylococcaceae</taxon>
        <taxon>Methyloglobulus</taxon>
    </lineage>
</organism>
<comment type="caution">
    <text evidence="3">The sequence shown here is derived from an EMBL/GenBank/DDBJ whole genome shotgun (WGS) entry which is preliminary data.</text>
</comment>
<dbReference type="OrthoDB" id="5568644at2"/>
<dbReference type="EMBL" id="AYLO01000074">
    <property type="protein sequence ID" value="ESS72031.1"/>
    <property type="molecule type" value="Genomic_DNA"/>
</dbReference>
<dbReference type="RefSeq" id="WP_023494962.1">
    <property type="nucleotide sequence ID" value="NZ_AYLO01000074.1"/>
</dbReference>
<keyword evidence="1" id="KW-1133">Transmembrane helix</keyword>
<accession>V5DXJ4</accession>
<dbReference type="eggNOG" id="ENOG502Z8YT">
    <property type="taxonomic scope" value="Bacteria"/>
</dbReference>
<evidence type="ECO:0000313" key="4">
    <source>
        <dbReference type="Proteomes" id="UP000017842"/>
    </source>
</evidence>
<feature type="domain" description="DUF2914" evidence="2">
    <location>
        <begin position="146"/>
        <end position="204"/>
    </location>
</feature>
<keyword evidence="1" id="KW-0812">Transmembrane</keyword>
<keyword evidence="1" id="KW-0472">Membrane</keyword>
<gene>
    <name evidence="3" type="ORF">MGMO_77c00440</name>
</gene>
<name>V5DXJ4_9GAMM</name>
<sequence>MSEQKNIVIKVKFPTPGKTSAKIGPGSGVIAEWNFKRIGLALGGLLLILISVFYFMGDDDQQNKTSSVQLVLPEQKPEIKLLPDKAVINAPEQPKLEIDKAIVRAQLTSDIKKNEPVDNLKIPLKISKKETLWIYYFVELKGMEGKTVYHEWWLNGNLVSRKKVNISDDPWRTASKQLITYTSNNDWIVRVVDESRNKLAEKSFGLKLK</sequence>
<evidence type="ECO:0000256" key="1">
    <source>
        <dbReference type="SAM" id="Phobius"/>
    </source>
</evidence>
<feature type="transmembrane region" description="Helical" evidence="1">
    <location>
        <begin position="38"/>
        <end position="57"/>
    </location>
</feature>